<dbReference type="Gramene" id="OMO80284">
    <property type="protein sequence ID" value="OMO80284"/>
    <property type="gene ID" value="CCACVL1_13069"/>
</dbReference>
<evidence type="ECO:0000313" key="3">
    <source>
        <dbReference type="Proteomes" id="UP000188268"/>
    </source>
</evidence>
<comment type="caution">
    <text evidence="2">The sequence shown here is derived from an EMBL/GenBank/DDBJ whole genome shotgun (WGS) entry which is preliminary data.</text>
</comment>
<gene>
    <name evidence="2" type="ORF">CCACVL1_13069</name>
</gene>
<dbReference type="Proteomes" id="UP000188268">
    <property type="component" value="Unassembled WGS sequence"/>
</dbReference>
<evidence type="ECO:0000256" key="1">
    <source>
        <dbReference type="SAM" id="MobiDB-lite"/>
    </source>
</evidence>
<dbReference type="EMBL" id="AWWV01010315">
    <property type="protein sequence ID" value="OMO80284.1"/>
    <property type="molecule type" value="Genomic_DNA"/>
</dbReference>
<evidence type="ECO:0000313" key="2">
    <source>
        <dbReference type="EMBL" id="OMO80284.1"/>
    </source>
</evidence>
<proteinExistence type="predicted"/>
<feature type="compositionally biased region" description="Gly residues" evidence="1">
    <location>
        <begin position="89"/>
        <end position="137"/>
    </location>
</feature>
<name>A0A1R3ICK1_COCAP</name>
<dbReference type="OMA" id="MEMIVRV"/>
<feature type="region of interest" description="Disordered" evidence="1">
    <location>
        <begin position="87"/>
        <end position="137"/>
    </location>
</feature>
<organism evidence="2 3">
    <name type="scientific">Corchorus capsularis</name>
    <name type="common">Jute</name>
    <dbReference type="NCBI Taxonomy" id="210143"/>
    <lineage>
        <taxon>Eukaryota</taxon>
        <taxon>Viridiplantae</taxon>
        <taxon>Streptophyta</taxon>
        <taxon>Embryophyta</taxon>
        <taxon>Tracheophyta</taxon>
        <taxon>Spermatophyta</taxon>
        <taxon>Magnoliopsida</taxon>
        <taxon>eudicotyledons</taxon>
        <taxon>Gunneridae</taxon>
        <taxon>Pentapetalae</taxon>
        <taxon>rosids</taxon>
        <taxon>malvids</taxon>
        <taxon>Malvales</taxon>
        <taxon>Malvaceae</taxon>
        <taxon>Grewioideae</taxon>
        <taxon>Apeibeae</taxon>
        <taxon>Corchorus</taxon>
    </lineage>
</organism>
<sequence length="137" mass="13272">MVVEGDSKAEVVYMDQNMVVEVVRKYDVVEVVVDLVEEEVGHSTQDMAVKVAAAVHNKSVEEEVVVVVVQKGPVEVEAVVEKALVLMGEGSGGGGPDGPGGGGAKGSGGGGPDGPDGPSGGGGGGAKGSGGGGGECL</sequence>
<accession>A0A1R3ICK1</accession>
<reference evidence="2 3" key="1">
    <citation type="submission" date="2013-09" db="EMBL/GenBank/DDBJ databases">
        <title>Corchorus capsularis genome sequencing.</title>
        <authorList>
            <person name="Alam M."/>
            <person name="Haque M.S."/>
            <person name="Islam M.S."/>
            <person name="Emdad E.M."/>
            <person name="Islam M.M."/>
            <person name="Ahmed B."/>
            <person name="Halim A."/>
            <person name="Hossen Q.M.M."/>
            <person name="Hossain M.Z."/>
            <person name="Ahmed R."/>
            <person name="Khan M.M."/>
            <person name="Islam R."/>
            <person name="Rashid M.M."/>
            <person name="Khan S.A."/>
            <person name="Rahman M.S."/>
            <person name="Alam M."/>
        </authorList>
    </citation>
    <scope>NUCLEOTIDE SEQUENCE [LARGE SCALE GENOMIC DNA]</scope>
    <source>
        <strain evidence="3">cv. CVL-1</strain>
        <tissue evidence="2">Whole seedling</tissue>
    </source>
</reference>
<dbReference type="AlphaFoldDB" id="A0A1R3ICK1"/>
<protein>
    <submittedName>
        <fullName evidence="2">Uncharacterized protein</fullName>
    </submittedName>
</protein>
<keyword evidence="3" id="KW-1185">Reference proteome</keyword>